<keyword evidence="2" id="KW-0808">Transferase</keyword>
<protein>
    <submittedName>
        <fullName evidence="2">RNA-directed DNA polymerase (Reverse transcriptase)</fullName>
    </submittedName>
</protein>
<dbReference type="AlphaFoldDB" id="A0A392NTY3"/>
<comment type="caution">
    <text evidence="2">The sequence shown here is derived from an EMBL/GenBank/DDBJ whole genome shotgun (WGS) entry which is preliminary data.</text>
</comment>
<evidence type="ECO:0000259" key="1">
    <source>
        <dbReference type="PROSITE" id="PS50878"/>
    </source>
</evidence>
<organism evidence="2 3">
    <name type="scientific">Trifolium medium</name>
    <dbReference type="NCBI Taxonomy" id="97028"/>
    <lineage>
        <taxon>Eukaryota</taxon>
        <taxon>Viridiplantae</taxon>
        <taxon>Streptophyta</taxon>
        <taxon>Embryophyta</taxon>
        <taxon>Tracheophyta</taxon>
        <taxon>Spermatophyta</taxon>
        <taxon>Magnoliopsida</taxon>
        <taxon>eudicotyledons</taxon>
        <taxon>Gunneridae</taxon>
        <taxon>Pentapetalae</taxon>
        <taxon>rosids</taxon>
        <taxon>fabids</taxon>
        <taxon>Fabales</taxon>
        <taxon>Fabaceae</taxon>
        <taxon>Papilionoideae</taxon>
        <taxon>50 kb inversion clade</taxon>
        <taxon>NPAAA clade</taxon>
        <taxon>Hologalegina</taxon>
        <taxon>IRL clade</taxon>
        <taxon>Trifolieae</taxon>
        <taxon>Trifolium</taxon>
    </lineage>
</organism>
<keyword evidence="2" id="KW-0695">RNA-directed DNA polymerase</keyword>
<keyword evidence="3" id="KW-1185">Reference proteome</keyword>
<feature type="non-terminal residue" evidence="2">
    <location>
        <position position="1"/>
    </location>
</feature>
<keyword evidence="2" id="KW-0548">Nucleotidyltransferase</keyword>
<dbReference type="EMBL" id="LXQA010051753">
    <property type="protein sequence ID" value="MCI03301.1"/>
    <property type="molecule type" value="Genomic_DNA"/>
</dbReference>
<proteinExistence type="predicted"/>
<dbReference type="GO" id="GO:0003964">
    <property type="term" value="F:RNA-directed DNA polymerase activity"/>
    <property type="evidence" value="ECO:0007669"/>
    <property type="project" value="UniProtKB-KW"/>
</dbReference>
<dbReference type="InterPro" id="IPR000477">
    <property type="entry name" value="RT_dom"/>
</dbReference>
<dbReference type="PANTHER" id="PTHR33116:SF80">
    <property type="entry name" value="REVERSE TRANSCRIPTASE ZINC-BINDING DOMAIN-CONTAINING PROTEIN"/>
    <property type="match status" value="1"/>
</dbReference>
<sequence length="314" mass="34792">ADRLGAIMPNIISKEQRGFIQGRQMKDCICVTSEAINLMHKKAYGGNLALKIDISKAFDTLDWGFLLKVLHAFGFNSTFCNWINTILNSARLSISVNGAQEGYFNCNRGVRQGDPLSPLLFCLAEDVLSRGISKLVHDGKLDLIRGTRLVNVPSHTLYADDIMVFCRGTNSNLHALSQLFSDYALASGQVINANKSVLFSGAMSQHRTAHFAHLLGFKIGSLPFLYLGVPIFRGKPKVAYLQSFVDKIRTKLSAWKASLLSIAGRVQLVKSVILSMIQHTIAIYCWPASLIKSLECSIRNFIWSGDVNKRKLVI</sequence>
<feature type="domain" description="Reverse transcriptase" evidence="1">
    <location>
        <begin position="1"/>
        <end position="231"/>
    </location>
</feature>
<dbReference type="PROSITE" id="PS50878">
    <property type="entry name" value="RT_POL"/>
    <property type="match status" value="1"/>
</dbReference>
<dbReference type="SUPFAM" id="SSF56672">
    <property type="entry name" value="DNA/RNA polymerases"/>
    <property type="match status" value="1"/>
</dbReference>
<dbReference type="PANTHER" id="PTHR33116">
    <property type="entry name" value="REVERSE TRANSCRIPTASE ZINC-BINDING DOMAIN-CONTAINING PROTEIN-RELATED-RELATED"/>
    <property type="match status" value="1"/>
</dbReference>
<dbReference type="CDD" id="cd01650">
    <property type="entry name" value="RT_nLTR_like"/>
    <property type="match status" value="1"/>
</dbReference>
<dbReference type="InterPro" id="IPR043502">
    <property type="entry name" value="DNA/RNA_pol_sf"/>
</dbReference>
<dbReference type="Proteomes" id="UP000265520">
    <property type="component" value="Unassembled WGS sequence"/>
</dbReference>
<dbReference type="Pfam" id="PF00078">
    <property type="entry name" value="RVT_1"/>
    <property type="match status" value="1"/>
</dbReference>
<evidence type="ECO:0000313" key="2">
    <source>
        <dbReference type="EMBL" id="MCI03301.1"/>
    </source>
</evidence>
<accession>A0A392NTY3</accession>
<name>A0A392NTY3_9FABA</name>
<feature type="non-terminal residue" evidence="2">
    <location>
        <position position="314"/>
    </location>
</feature>
<evidence type="ECO:0000313" key="3">
    <source>
        <dbReference type="Proteomes" id="UP000265520"/>
    </source>
</evidence>
<reference evidence="2 3" key="1">
    <citation type="journal article" date="2018" name="Front. Plant Sci.">
        <title>Red Clover (Trifolium pratense) and Zigzag Clover (T. medium) - A Picture of Genomic Similarities and Differences.</title>
        <authorList>
            <person name="Dluhosova J."/>
            <person name="Istvanek J."/>
            <person name="Nedelnik J."/>
            <person name="Repkova J."/>
        </authorList>
    </citation>
    <scope>NUCLEOTIDE SEQUENCE [LARGE SCALE GENOMIC DNA]</scope>
    <source>
        <strain evidence="3">cv. 10/8</strain>
        <tissue evidence="2">Leaf</tissue>
    </source>
</reference>